<evidence type="ECO:0000313" key="2">
    <source>
        <dbReference type="Proteomes" id="UP000030104"/>
    </source>
</evidence>
<reference evidence="1 2" key="1">
    <citation type="journal article" date="2015" name="Mol. Plant Microbe Interact.">
        <title>Genome, transcriptome, and functional analyses of Penicillium expansum provide new insights into secondary metabolism and pathogenicity.</title>
        <authorList>
            <person name="Ballester A.R."/>
            <person name="Marcet-Houben M."/>
            <person name="Levin E."/>
            <person name="Sela N."/>
            <person name="Selma-Lazaro C."/>
            <person name="Carmona L."/>
            <person name="Wisniewski M."/>
            <person name="Droby S."/>
            <person name="Gonzalez-Candelas L."/>
            <person name="Gabaldon T."/>
        </authorList>
    </citation>
    <scope>NUCLEOTIDE SEQUENCE [LARGE SCALE GENOMIC DNA]</scope>
    <source>
        <strain evidence="1 2">PHI-1</strain>
    </source>
</reference>
<proteinExistence type="predicted"/>
<name>A0A0A2KR26_PENIT</name>
<keyword evidence="2" id="KW-1185">Reference proteome</keyword>
<comment type="caution">
    <text evidence="1">The sequence shown here is derived from an EMBL/GenBank/DDBJ whole genome shotgun (WGS) entry which is preliminary data.</text>
</comment>
<organism evidence="1 2">
    <name type="scientific">Penicillium italicum</name>
    <name type="common">Blue mold</name>
    <dbReference type="NCBI Taxonomy" id="40296"/>
    <lineage>
        <taxon>Eukaryota</taxon>
        <taxon>Fungi</taxon>
        <taxon>Dikarya</taxon>
        <taxon>Ascomycota</taxon>
        <taxon>Pezizomycotina</taxon>
        <taxon>Eurotiomycetes</taxon>
        <taxon>Eurotiomycetidae</taxon>
        <taxon>Eurotiales</taxon>
        <taxon>Aspergillaceae</taxon>
        <taxon>Penicillium</taxon>
    </lineage>
</organism>
<accession>A0A0A2KR26</accession>
<dbReference type="HOGENOM" id="CLU_885963_0_0_1"/>
<dbReference type="AlphaFoldDB" id="A0A0A2KR26"/>
<dbReference type="OMA" id="HASWLTF"/>
<gene>
    <name evidence="1" type="ORF">PITC_021010</name>
</gene>
<protein>
    <submittedName>
        <fullName evidence="1">Uncharacterized protein</fullName>
    </submittedName>
</protein>
<dbReference type="OrthoDB" id="4812032at2759"/>
<dbReference type="Proteomes" id="UP000030104">
    <property type="component" value="Unassembled WGS sequence"/>
</dbReference>
<dbReference type="EMBL" id="JQGA01001056">
    <property type="protein sequence ID" value="KGO70282.1"/>
    <property type="molecule type" value="Genomic_DNA"/>
</dbReference>
<evidence type="ECO:0000313" key="1">
    <source>
        <dbReference type="EMBL" id="KGO70282.1"/>
    </source>
</evidence>
<dbReference type="PhylomeDB" id="A0A0A2KR26"/>
<sequence>MSLDQDAPQLKPSEKALKRSFEEMFDPDRRGICTNDHRIDTNDCGIDFTENSPDTTTILSTPQPTDRLVQTYKKLKRLADLVHQGKSLAIHTNYTKAPKKERDPIAEAKKKMRSTEINQYDAWVAGTTMPTVDWEHSHKAVKLPEDKQAHFKQQVRAIRKIYDNSHITRTNTHWFMSNFPYVLPLIEAIVIVRAVRQQYVRDQEGTTERELIHRKDFTEMELAELETARGIIGVTTDILRKRERRVELDDTLPEIHPNLEFVMDLTREACGVIQFRVNMIHEKAMQYKEERKGMGFPRAKE</sequence>